<evidence type="ECO:0000256" key="10">
    <source>
        <dbReference type="SAM" id="MobiDB-lite"/>
    </source>
</evidence>
<feature type="transmembrane region" description="Helical" evidence="11">
    <location>
        <begin position="533"/>
        <end position="557"/>
    </location>
</feature>
<proteinExistence type="predicted"/>
<evidence type="ECO:0000256" key="7">
    <source>
        <dbReference type="ARBA" id="ARBA00023136"/>
    </source>
</evidence>
<dbReference type="EMBL" id="JANCYU010000076">
    <property type="protein sequence ID" value="KAK4529130.1"/>
    <property type="molecule type" value="Genomic_DNA"/>
</dbReference>
<reference evidence="12 13" key="1">
    <citation type="submission" date="2022-07" db="EMBL/GenBank/DDBJ databases">
        <title>Genome-wide signatures of adaptation to extreme environments.</title>
        <authorList>
            <person name="Cho C.H."/>
            <person name="Yoon H.S."/>
        </authorList>
    </citation>
    <scope>NUCLEOTIDE SEQUENCE [LARGE SCALE GENOMIC DNA]</scope>
    <source>
        <strain evidence="12 13">108.79 E11</strain>
    </source>
</reference>
<dbReference type="Pfam" id="PF04191">
    <property type="entry name" value="PEMT"/>
    <property type="match status" value="2"/>
</dbReference>
<feature type="transmembrane region" description="Helical" evidence="11">
    <location>
        <begin position="143"/>
        <end position="164"/>
    </location>
</feature>
<keyword evidence="13" id="KW-1185">Reference proteome</keyword>
<evidence type="ECO:0000313" key="13">
    <source>
        <dbReference type="Proteomes" id="UP001300502"/>
    </source>
</evidence>
<keyword evidence="4 11" id="KW-0812">Transmembrane</keyword>
<feature type="transmembrane region" description="Helical" evidence="11">
    <location>
        <begin position="481"/>
        <end position="502"/>
    </location>
</feature>
<feature type="transmembrane region" description="Helical" evidence="11">
    <location>
        <begin position="430"/>
        <end position="452"/>
    </location>
</feature>
<evidence type="ECO:0000256" key="1">
    <source>
        <dbReference type="ARBA" id="ARBA00004127"/>
    </source>
</evidence>
<dbReference type="GO" id="GO:0004608">
    <property type="term" value="F:phosphatidylethanolamine N-methyltransferase activity"/>
    <property type="evidence" value="ECO:0007669"/>
    <property type="project" value="InterPro"/>
</dbReference>
<dbReference type="InterPro" id="IPR007318">
    <property type="entry name" value="Phopholipid_MeTrfase"/>
</dbReference>
<evidence type="ECO:0000256" key="8">
    <source>
        <dbReference type="ARBA" id="ARBA00023209"/>
    </source>
</evidence>
<keyword evidence="5 11" id="KW-1133">Transmembrane helix</keyword>
<feature type="transmembrane region" description="Helical" evidence="11">
    <location>
        <begin position="115"/>
        <end position="137"/>
    </location>
</feature>
<organism evidence="12 13">
    <name type="scientific">Galdieria yellowstonensis</name>
    <dbReference type="NCBI Taxonomy" id="3028027"/>
    <lineage>
        <taxon>Eukaryota</taxon>
        <taxon>Rhodophyta</taxon>
        <taxon>Bangiophyceae</taxon>
        <taxon>Galdieriales</taxon>
        <taxon>Galdieriaceae</taxon>
        <taxon>Galdieria</taxon>
    </lineage>
</organism>
<dbReference type="GO" id="GO:0012505">
    <property type="term" value="C:endomembrane system"/>
    <property type="evidence" value="ECO:0007669"/>
    <property type="project" value="UniProtKB-SubCell"/>
</dbReference>
<feature type="transmembrane region" description="Helical" evidence="11">
    <location>
        <begin position="211"/>
        <end position="234"/>
    </location>
</feature>
<dbReference type="AlphaFoldDB" id="A0AAV9INX6"/>
<comment type="caution">
    <text evidence="12">The sequence shown here is derived from an EMBL/GenBank/DDBJ whole genome shotgun (WGS) entry which is preliminary data.</text>
</comment>
<evidence type="ECO:0000313" key="12">
    <source>
        <dbReference type="EMBL" id="KAK4529130.1"/>
    </source>
</evidence>
<feature type="transmembrane region" description="Helical" evidence="11">
    <location>
        <begin position="246"/>
        <end position="266"/>
    </location>
</feature>
<protein>
    <recommendedName>
        <fullName evidence="14">Phosphatidylethanolamine N-methyltransferase</fullName>
    </recommendedName>
</protein>
<name>A0AAV9INX6_9RHOD</name>
<evidence type="ECO:0000256" key="9">
    <source>
        <dbReference type="ARBA" id="ARBA00023264"/>
    </source>
</evidence>
<keyword evidence="2" id="KW-0444">Lipid biosynthesis</keyword>
<dbReference type="Proteomes" id="UP001300502">
    <property type="component" value="Unassembled WGS sequence"/>
</dbReference>
<feature type="region of interest" description="Disordered" evidence="10">
    <location>
        <begin position="1"/>
        <end position="32"/>
    </location>
</feature>
<sequence>MTTCTQPQEEENHNNNSILRHRKTTSDYSQQQEQHYYSENNNWFDSTHRDACYGQVDVSSWEQEEKESWKQQQQHKVDNNNQYTSQVRVGILSSGETFPVPPLPDMMDALLKPKLWTIFEISSNICTLTLLYCFLFVPQLSFGFYVAIFLFWRLAYNLFLGIVLHTQSKKALFVTIFRHQLPKNIRESWIKSYQKKLLAPYHKEDSYPDEFWAWLVFRGIATIILANDGVSFFFLALKSFQVPNAITWQLVGCYILGISLLIFCFWSKVSAHRCIGDYAWFWGDFFFRIQGELVFDGVFELFPHPMYTIGYAAYYGCCLIAQSYHLLFISLFAHACQLLFLMLVEEPHIQRLYSSPSSYSSYMTSSGEHKEGSWTHSTSASEERNYYVVFKKQELTGLLHLFLLRSSDFSLLVLLVWLFLFSLFSSAGKMFYIMHVIFWRCLHWIGLGYLLYKQSRYNWITKQFQRRGYTMEEAFLEWRRLYNFSLVMNHAVFISAAFRLWIADYGLQGSFIQHFSTLLAIVRNNIFSSSSQWATFFGGLFLILLSIYGSMSSYMAIGDYGWYYGDFFFEPKTDSPVYTGIYRFMNNPDCILGHLWMYGMAWMGRNWETFWVALLSQAFNVLFLHVVESPHISRCYSKRRQAAALELSFRRGAAKVVSAPLVQHLTSAIQMRAKREREKIRDKTRRRRLEWSRQATKMKLKVLYARQESKAALKKAAEDVRRWNRYQHGLYSKVVWSLQRILTTTIGEGS</sequence>
<evidence type="ECO:0000256" key="5">
    <source>
        <dbReference type="ARBA" id="ARBA00022989"/>
    </source>
</evidence>
<dbReference type="PIRSF" id="PIRSF000383">
    <property type="entry name" value="PEAMT"/>
    <property type="match status" value="1"/>
</dbReference>
<evidence type="ECO:0000256" key="11">
    <source>
        <dbReference type="SAM" id="Phobius"/>
    </source>
</evidence>
<keyword evidence="6" id="KW-0443">Lipid metabolism</keyword>
<dbReference type="PANTHER" id="PTHR32138:SF0">
    <property type="entry name" value="PHOSPHATIDYLETHANOLAMINE N-METHYLTRANSFERASE"/>
    <property type="match status" value="1"/>
</dbReference>
<feature type="transmembrane region" description="Helical" evidence="11">
    <location>
        <begin position="311"/>
        <end position="344"/>
    </location>
</feature>
<feature type="transmembrane region" description="Helical" evidence="11">
    <location>
        <begin position="402"/>
        <end position="424"/>
    </location>
</feature>
<evidence type="ECO:0000256" key="6">
    <source>
        <dbReference type="ARBA" id="ARBA00023098"/>
    </source>
</evidence>
<evidence type="ECO:0000256" key="4">
    <source>
        <dbReference type="ARBA" id="ARBA00022692"/>
    </source>
</evidence>
<evidence type="ECO:0008006" key="14">
    <source>
        <dbReference type="Google" id="ProtNLM"/>
    </source>
</evidence>
<accession>A0AAV9INX6</accession>
<evidence type="ECO:0000256" key="3">
    <source>
        <dbReference type="ARBA" id="ARBA00022679"/>
    </source>
</evidence>
<gene>
    <name evidence="12" type="ORF">GAYE_SCF78G7082</name>
</gene>
<dbReference type="Gene3D" id="1.20.120.1630">
    <property type="match status" value="1"/>
</dbReference>
<dbReference type="GO" id="GO:0006656">
    <property type="term" value="P:phosphatidylcholine biosynthetic process"/>
    <property type="evidence" value="ECO:0007669"/>
    <property type="project" value="TreeGrafter"/>
</dbReference>
<evidence type="ECO:0000256" key="2">
    <source>
        <dbReference type="ARBA" id="ARBA00022516"/>
    </source>
</evidence>
<keyword evidence="3" id="KW-0808">Transferase</keyword>
<dbReference type="PANTHER" id="PTHR32138">
    <property type="entry name" value="PHOSPHATIDYLETHANOLAMINE N-METHYLTRANSFERASE"/>
    <property type="match status" value="1"/>
</dbReference>
<dbReference type="InterPro" id="IPR016219">
    <property type="entry name" value="Phosphatid-EA_MeTrfase_fun"/>
</dbReference>
<keyword evidence="7 11" id="KW-0472">Membrane</keyword>
<keyword evidence="9" id="KW-1208">Phospholipid metabolism</keyword>
<comment type="subcellular location">
    <subcellularLocation>
        <location evidence="1">Endomembrane system</location>
        <topology evidence="1">Multi-pass membrane protein</topology>
    </subcellularLocation>
</comment>
<keyword evidence="8" id="KW-0594">Phospholipid biosynthesis</keyword>